<accession>A0A286M2Y8</accession>
<dbReference type="EMBL" id="CP000394">
    <property type="protein sequence ID" value="ASV62387.1"/>
    <property type="molecule type" value="Genomic_DNA"/>
</dbReference>
<dbReference type="AlphaFoldDB" id="A0A286M2Y8"/>
<dbReference type="KEGG" id="gbe:GbCGDNIH1_5109"/>
<gene>
    <name evidence="1" type="ordered locus">GbCGDNIH1_5109</name>
</gene>
<evidence type="ECO:0000313" key="2">
    <source>
        <dbReference type="Proteomes" id="UP000001963"/>
    </source>
</evidence>
<keyword evidence="2" id="KW-1185">Reference proteome</keyword>
<protein>
    <submittedName>
        <fullName evidence="1">Uncharacterized protein</fullName>
    </submittedName>
</protein>
<proteinExistence type="predicted"/>
<dbReference type="Proteomes" id="UP000001963">
    <property type="component" value="Chromosome"/>
</dbReference>
<reference evidence="1 2" key="1">
    <citation type="journal article" date="2007" name="J. Bacteriol.">
        <title>Genome sequence analysis of the emerging human pathogenic acetic acid bacterium Granulibacter bethesdensis.</title>
        <authorList>
            <person name="Greenberg D.E."/>
            <person name="Porcella S.F."/>
            <person name="Zelazny A.M."/>
            <person name="Virtaneva K."/>
            <person name="Sturdevant D.E."/>
            <person name="Kupko J.J.III."/>
            <person name="Barbian K.D."/>
            <person name="Babar A."/>
            <person name="Dorward D.W."/>
            <person name="Holland S.M."/>
        </authorList>
    </citation>
    <scope>NUCLEOTIDE SEQUENCE [LARGE SCALE GENOMIC DNA]</scope>
    <source>
        <strain evidence="2">ATCC BAA-1260 / CGDNIH1</strain>
    </source>
</reference>
<sequence length="64" mass="7535">MLFHSLKRTNASGWSVIRFDLWLGRHAQYSSRCRTGWMLAALQRDRRESAHAALHQYQFSPARC</sequence>
<organism evidence="1 2">
    <name type="scientific">Granulibacter bethesdensis (strain ATCC BAA-1260 / CGDNIH1)</name>
    <dbReference type="NCBI Taxonomy" id="391165"/>
    <lineage>
        <taxon>Bacteria</taxon>
        <taxon>Pseudomonadati</taxon>
        <taxon>Pseudomonadota</taxon>
        <taxon>Alphaproteobacteria</taxon>
        <taxon>Acetobacterales</taxon>
        <taxon>Acetobacteraceae</taxon>
        <taxon>Granulibacter</taxon>
    </lineage>
</organism>
<evidence type="ECO:0000313" key="1">
    <source>
        <dbReference type="EMBL" id="ASV62387.1"/>
    </source>
</evidence>
<name>A0A286M2Y8_GRABC</name>